<dbReference type="AlphaFoldDB" id="A0A4C1SZH1"/>
<accession>A0A4C1SZH1</accession>
<proteinExistence type="predicted"/>
<evidence type="ECO:0000313" key="2">
    <source>
        <dbReference type="Proteomes" id="UP000299102"/>
    </source>
</evidence>
<organism evidence="1 2">
    <name type="scientific">Eumeta variegata</name>
    <name type="common">Bagworm moth</name>
    <name type="synonym">Eumeta japonica</name>
    <dbReference type="NCBI Taxonomy" id="151549"/>
    <lineage>
        <taxon>Eukaryota</taxon>
        <taxon>Metazoa</taxon>
        <taxon>Ecdysozoa</taxon>
        <taxon>Arthropoda</taxon>
        <taxon>Hexapoda</taxon>
        <taxon>Insecta</taxon>
        <taxon>Pterygota</taxon>
        <taxon>Neoptera</taxon>
        <taxon>Endopterygota</taxon>
        <taxon>Lepidoptera</taxon>
        <taxon>Glossata</taxon>
        <taxon>Ditrysia</taxon>
        <taxon>Tineoidea</taxon>
        <taxon>Psychidae</taxon>
        <taxon>Oiketicinae</taxon>
        <taxon>Eumeta</taxon>
    </lineage>
</organism>
<keyword evidence="2" id="KW-1185">Reference proteome</keyword>
<protein>
    <submittedName>
        <fullName evidence="1">Uncharacterized protein</fullName>
    </submittedName>
</protein>
<sequence>MIQNDIMTGHVAVASHLAIKTSVSCTRSTSTQIAYVCRVAVVPPRSGVAIVVYTVTMLARQSRLRVCWCSPPGPGPPRPGTSSDRS</sequence>
<comment type="caution">
    <text evidence="1">The sequence shown here is derived from an EMBL/GenBank/DDBJ whole genome shotgun (WGS) entry which is preliminary data.</text>
</comment>
<dbReference type="Proteomes" id="UP000299102">
    <property type="component" value="Unassembled WGS sequence"/>
</dbReference>
<gene>
    <name evidence="1" type="ORF">EVAR_4750_1</name>
</gene>
<name>A0A4C1SZH1_EUMVA</name>
<dbReference type="EMBL" id="BGZK01000026">
    <property type="protein sequence ID" value="GBP07366.1"/>
    <property type="molecule type" value="Genomic_DNA"/>
</dbReference>
<evidence type="ECO:0000313" key="1">
    <source>
        <dbReference type="EMBL" id="GBP07366.1"/>
    </source>
</evidence>
<reference evidence="1 2" key="1">
    <citation type="journal article" date="2019" name="Commun. Biol.">
        <title>The bagworm genome reveals a unique fibroin gene that provides high tensile strength.</title>
        <authorList>
            <person name="Kono N."/>
            <person name="Nakamura H."/>
            <person name="Ohtoshi R."/>
            <person name="Tomita M."/>
            <person name="Numata K."/>
            <person name="Arakawa K."/>
        </authorList>
    </citation>
    <scope>NUCLEOTIDE SEQUENCE [LARGE SCALE GENOMIC DNA]</scope>
</reference>